<reference evidence="3" key="1">
    <citation type="submission" date="2005-09" db="EMBL/GenBank/DDBJ databases">
        <authorList>
            <person name="Mural R.J."/>
            <person name="Li P.W."/>
            <person name="Adams M.D."/>
            <person name="Amanatides P.G."/>
            <person name="Baden-Tillson H."/>
            <person name="Barnstead M."/>
            <person name="Chin S.H."/>
            <person name="Dew I."/>
            <person name="Evans C.A."/>
            <person name="Ferriera S."/>
            <person name="Flanigan M."/>
            <person name="Fosler C."/>
            <person name="Glodek A."/>
            <person name="Gu Z."/>
            <person name="Holt R.A."/>
            <person name="Jennings D."/>
            <person name="Kraft C.L."/>
            <person name="Lu F."/>
            <person name="Nguyen T."/>
            <person name="Nusskern D.R."/>
            <person name="Pfannkoch C.M."/>
            <person name="Sitter C."/>
            <person name="Sutton G.G."/>
            <person name="Venter J.C."/>
            <person name="Wang Z."/>
            <person name="Woodage T."/>
            <person name="Zheng X.H."/>
            <person name="Zhong F."/>
        </authorList>
    </citation>
    <scope>NUCLEOTIDE SEQUENCE [LARGE SCALE GENOMIC DNA]</scope>
    <source>
        <strain>BN</strain>
        <strain evidence="3">Sprague-Dawley</strain>
    </source>
</reference>
<dbReference type="Proteomes" id="UP000234681">
    <property type="component" value="Chromosome 4"/>
</dbReference>
<feature type="signal peptide" evidence="1">
    <location>
        <begin position="1"/>
        <end position="36"/>
    </location>
</feature>
<organism evidence="2 3">
    <name type="scientific">Rattus norvegicus</name>
    <name type="common">Rat</name>
    <dbReference type="NCBI Taxonomy" id="10116"/>
    <lineage>
        <taxon>Eukaryota</taxon>
        <taxon>Metazoa</taxon>
        <taxon>Chordata</taxon>
        <taxon>Craniata</taxon>
        <taxon>Vertebrata</taxon>
        <taxon>Euteleostomi</taxon>
        <taxon>Mammalia</taxon>
        <taxon>Eutheria</taxon>
        <taxon>Euarchontoglires</taxon>
        <taxon>Glires</taxon>
        <taxon>Rodentia</taxon>
        <taxon>Myomorpha</taxon>
        <taxon>Muroidea</taxon>
        <taxon>Muridae</taxon>
        <taxon>Murinae</taxon>
        <taxon>Rattus</taxon>
    </lineage>
</organism>
<feature type="chain" id="PRO_5039892611" evidence="1">
    <location>
        <begin position="37"/>
        <end position="61"/>
    </location>
</feature>
<evidence type="ECO:0000256" key="1">
    <source>
        <dbReference type="SAM" id="SignalP"/>
    </source>
</evidence>
<protein>
    <submittedName>
        <fullName evidence="2">RCG56771, isoform CRA_a</fullName>
    </submittedName>
</protein>
<accession>A6KJJ9</accession>
<keyword evidence="1" id="KW-0732">Signal</keyword>
<sequence>MNTLYPPCMEYIPSNNLGNLLLLLWAVLSRLSLSLCREPSKELDARDWGVTGRHLKIHYIF</sequence>
<evidence type="ECO:0000313" key="3">
    <source>
        <dbReference type="Proteomes" id="UP000234681"/>
    </source>
</evidence>
<dbReference type="AlphaFoldDB" id="A6KJJ9"/>
<proteinExistence type="predicted"/>
<dbReference type="EMBL" id="CH474057">
    <property type="protein sequence ID" value="EDL86400.1"/>
    <property type="molecule type" value="Genomic_DNA"/>
</dbReference>
<gene>
    <name evidence="2" type="ORF">rCG_56771</name>
</gene>
<evidence type="ECO:0000313" key="2">
    <source>
        <dbReference type="EMBL" id="EDL86400.1"/>
    </source>
</evidence>
<name>A6KJJ9_RAT</name>